<keyword evidence="3" id="KW-1185">Reference proteome</keyword>
<proteinExistence type="predicted"/>
<name>A0ABR3FSX4_9AGAR</name>
<accession>A0ABR3FSX4</accession>
<evidence type="ECO:0008006" key="4">
    <source>
        <dbReference type="Google" id="ProtNLM"/>
    </source>
</evidence>
<reference evidence="2 3" key="1">
    <citation type="submission" date="2024-02" db="EMBL/GenBank/DDBJ databases">
        <title>A draft genome for the cacao thread blight pathogen Marasmius crinis-equi.</title>
        <authorList>
            <person name="Cohen S.P."/>
            <person name="Baruah I.K."/>
            <person name="Amoako-Attah I."/>
            <person name="Bukari Y."/>
            <person name="Meinhardt L.W."/>
            <person name="Bailey B.A."/>
        </authorList>
    </citation>
    <scope>NUCLEOTIDE SEQUENCE [LARGE SCALE GENOMIC DNA]</scope>
    <source>
        <strain evidence="2 3">GH-76</strain>
    </source>
</reference>
<feature type="coiled-coil region" evidence="1">
    <location>
        <begin position="60"/>
        <end position="87"/>
    </location>
</feature>
<dbReference type="EMBL" id="JBAHYK010000100">
    <property type="protein sequence ID" value="KAL0578406.1"/>
    <property type="molecule type" value="Genomic_DNA"/>
</dbReference>
<dbReference type="Proteomes" id="UP001465976">
    <property type="component" value="Unassembled WGS sequence"/>
</dbReference>
<sequence length="465" mass="52272">MEVNSDTFELRTLLCGRCRHEFVASCTADIPLEILRSSSFPSKLEIAAQLEVLDIEASTLQRYDKEIEKVVETLRKLQSERTSLQKRMDARKQYLSSHRRLPVELWRQIFFQACYPVEVEASYRHFDPPVPFLPIYLSRDRQKARALPLLLSRVCQLWKHIISDFPAIWSSIGVDLHSLSAANLPTLEAFLTKAHGQPLRLRLGGNDGAGHYWDNNFASDIRRLLCRAFSQSQHLEISHTFLGSFNFQGLALSFPLFQSLTFGNHGLSIDHHFTQAQIGALLSAPSLIRLFVHDLTGASNLPSTVMSLECWEPLDIEDLDSVAHALPGLKELKITLADDEVPEGRTNQPLVFSCLESLEIEIHLVDPVSLLLNRLTVPSLTNLAFSLGQPISDEDDSLPRTFASSLVGLLQRSGCSLRSLSLLSPFDDPSYDIHTSLIVTLFSETPRDLEHYSSAKPSLATFQRQ</sequence>
<evidence type="ECO:0000313" key="3">
    <source>
        <dbReference type="Proteomes" id="UP001465976"/>
    </source>
</evidence>
<organism evidence="2 3">
    <name type="scientific">Marasmius crinis-equi</name>
    <dbReference type="NCBI Taxonomy" id="585013"/>
    <lineage>
        <taxon>Eukaryota</taxon>
        <taxon>Fungi</taxon>
        <taxon>Dikarya</taxon>
        <taxon>Basidiomycota</taxon>
        <taxon>Agaricomycotina</taxon>
        <taxon>Agaricomycetes</taxon>
        <taxon>Agaricomycetidae</taxon>
        <taxon>Agaricales</taxon>
        <taxon>Marasmiineae</taxon>
        <taxon>Marasmiaceae</taxon>
        <taxon>Marasmius</taxon>
    </lineage>
</organism>
<protein>
    <recommendedName>
        <fullName evidence="4">F-box domain-containing protein</fullName>
    </recommendedName>
</protein>
<evidence type="ECO:0000313" key="2">
    <source>
        <dbReference type="EMBL" id="KAL0578406.1"/>
    </source>
</evidence>
<keyword evidence="1" id="KW-0175">Coiled coil</keyword>
<gene>
    <name evidence="2" type="ORF">V5O48_003597</name>
</gene>
<evidence type="ECO:0000256" key="1">
    <source>
        <dbReference type="SAM" id="Coils"/>
    </source>
</evidence>
<comment type="caution">
    <text evidence="2">The sequence shown here is derived from an EMBL/GenBank/DDBJ whole genome shotgun (WGS) entry which is preliminary data.</text>
</comment>